<dbReference type="GeneID" id="95622324"/>
<name>A0A7U9PWU1_9ACTN</name>
<evidence type="ECO:0000256" key="1">
    <source>
        <dbReference type="SAM" id="MobiDB-lite"/>
    </source>
</evidence>
<feature type="region of interest" description="Disordered" evidence="1">
    <location>
        <begin position="433"/>
        <end position="458"/>
    </location>
</feature>
<dbReference type="SUPFAM" id="SSF48452">
    <property type="entry name" value="TPR-like"/>
    <property type="match status" value="1"/>
</dbReference>
<dbReference type="OrthoDB" id="3213425at2"/>
<dbReference type="Gene3D" id="1.25.40.10">
    <property type="entry name" value="Tetratricopeptide repeat domain"/>
    <property type="match status" value="1"/>
</dbReference>
<dbReference type="RefSeq" id="WP_125045540.1">
    <property type="nucleotide sequence ID" value="NZ_BHZC01000001.1"/>
</dbReference>
<accession>A0A7U9PWU1</accession>
<evidence type="ECO:0008006" key="4">
    <source>
        <dbReference type="Google" id="ProtNLM"/>
    </source>
</evidence>
<protein>
    <recommendedName>
        <fullName evidence="4">Regulatory protein</fullName>
    </recommendedName>
</protein>
<sequence length="458" mass="50166">MTTTGSNPRLTALLTEAGWSDAALARAVNALAAAQGLQLNYSRASVAHWRRGSRPPAPVPALAAQAFTRRIGRPVSSHDTGLAQLTAHEAAQSPPQADHRSPVQQLLTLARSDIDPVHRTDLQRAAYTLNPTAHTAPTAFARPLPQHTKPSSADDTAAPQALLQTFTDLTQRHGGRCARTALAAYLADDICTLLTQRADRPEQTRLLTCTAQLTHHLAVMTDDAGHHHLAHRYFTLTLNLAHHAGCRKTYAITLRTMSAQALRLGHLHHARVLAENSARTAESTSPTALTSFILIQQALIAAHDRQPPRARELMQAAENQHEQPAASTGSFNTYPLAALHYQRAAVLRTLGQHAQALAALQSSTRHRDPGDHRSLALSHAHTADIHLRLKNLDAACTHWHRFLAFYACLHSWRADQALTRLRQSLLPHRNYPPAKDVLDRGQHTSRNASFRNFSGGCR</sequence>
<reference evidence="2 3" key="1">
    <citation type="submission" date="2018-11" db="EMBL/GenBank/DDBJ databases">
        <title>Whole genome sequence of Streptomyces chrestomyceticus NBRC 13444(T).</title>
        <authorList>
            <person name="Komaki H."/>
            <person name="Tamura T."/>
        </authorList>
    </citation>
    <scope>NUCLEOTIDE SEQUENCE [LARGE SCALE GENOMIC DNA]</scope>
    <source>
        <strain evidence="2 3">NBRC 13444</strain>
    </source>
</reference>
<evidence type="ECO:0000313" key="3">
    <source>
        <dbReference type="Proteomes" id="UP000287830"/>
    </source>
</evidence>
<evidence type="ECO:0000313" key="2">
    <source>
        <dbReference type="EMBL" id="GCD35662.1"/>
    </source>
</evidence>
<dbReference type="InterPro" id="IPR011990">
    <property type="entry name" value="TPR-like_helical_dom_sf"/>
</dbReference>
<dbReference type="Proteomes" id="UP000287830">
    <property type="component" value="Unassembled WGS sequence"/>
</dbReference>
<organism evidence="2 3">
    <name type="scientific">Streptomyces chrestomyceticus JCM 4735</name>
    <dbReference type="NCBI Taxonomy" id="1306181"/>
    <lineage>
        <taxon>Bacteria</taxon>
        <taxon>Bacillati</taxon>
        <taxon>Actinomycetota</taxon>
        <taxon>Actinomycetes</taxon>
        <taxon>Kitasatosporales</taxon>
        <taxon>Streptomycetaceae</taxon>
        <taxon>Streptomyces</taxon>
    </lineage>
</organism>
<dbReference type="AlphaFoldDB" id="A0A7U9PWU1"/>
<proteinExistence type="predicted"/>
<dbReference type="EMBL" id="BHZC01000001">
    <property type="protein sequence ID" value="GCD35662.1"/>
    <property type="molecule type" value="Genomic_DNA"/>
</dbReference>
<gene>
    <name evidence="2" type="ORF">OEIGOIKO_03408</name>
</gene>
<comment type="caution">
    <text evidence="2">The sequence shown here is derived from an EMBL/GenBank/DDBJ whole genome shotgun (WGS) entry which is preliminary data.</text>
</comment>